<feature type="binding site" evidence="4">
    <location>
        <position position="56"/>
    </location>
    <ligand>
        <name>FAD</name>
        <dbReference type="ChEBI" id="CHEBI:57692"/>
    </ligand>
</feature>
<feature type="binding site" evidence="4">
    <location>
        <position position="274"/>
    </location>
    <ligand>
        <name>FAD</name>
        <dbReference type="ChEBI" id="CHEBI:57692"/>
    </ligand>
</feature>
<evidence type="ECO:0000256" key="4">
    <source>
        <dbReference type="PIRSR" id="PIRSR601613-1"/>
    </source>
</evidence>
<dbReference type="InterPro" id="IPR002937">
    <property type="entry name" value="Amino_oxidase"/>
</dbReference>
<gene>
    <name evidence="6" type="ORF">KEG57_16915</name>
</gene>
<dbReference type="PROSITE" id="PS51257">
    <property type="entry name" value="PROKAR_LIPOPROTEIN"/>
    <property type="match status" value="1"/>
</dbReference>
<evidence type="ECO:0000256" key="1">
    <source>
        <dbReference type="ARBA" id="ARBA00001974"/>
    </source>
</evidence>
<dbReference type="Proteomes" id="UP001151081">
    <property type="component" value="Unassembled WGS sequence"/>
</dbReference>
<dbReference type="RefSeq" id="WP_272458630.1">
    <property type="nucleotide sequence ID" value="NZ_JAGTJJ010000007.1"/>
</dbReference>
<evidence type="ECO:0000313" key="6">
    <source>
        <dbReference type="EMBL" id="MDC3982203.1"/>
    </source>
</evidence>
<dbReference type="PANTHER" id="PTHR43563">
    <property type="entry name" value="AMINE OXIDASE"/>
    <property type="match status" value="1"/>
</dbReference>
<proteinExistence type="inferred from homology"/>
<dbReference type="Gene3D" id="1.10.405.10">
    <property type="entry name" value="Guanine Nucleotide Dissociation Inhibitor, domain 1"/>
    <property type="match status" value="1"/>
</dbReference>
<evidence type="ECO:0000256" key="2">
    <source>
        <dbReference type="ARBA" id="ARBA00005995"/>
    </source>
</evidence>
<sequence>MRNFSKPLPLTRRELLRGTALAAGSMLVGCGQRGCSRSAPLEKRTADVVVIGAGLSGLVTARELLKAGAGSVMVLEARNRVGGLTISQEAAPGVFVDGGGSWVRPNHTRILALAEELGVSAVDVSEGRGSPIFLFDGVRIAGAGRLFSRAEMRELRGLRDKLEAMGAELPDGAPWNAPRAAEYDSISMFNWLSENSTTVWGRRDVEMAIDWTFGCGPEEISLLRFVAAVKAQGGLENLMAISREIPKVFVGGSQQLSLKMAELLGDRVLLGSPVTRIVDEPSGPLRVETERLSIECHRVVVAMMPADARRIDFEPSLPKPKKELIRQWSGSPDYKVHIVYEKPFWRANGLNGIGVGDGSVVDFIFDNTPSSGAPGILVAFGAGEELPASLRARREAVVDALLDFFGDEAREAINVVDMDWLSEPWSSGCASPLRPGVLSKYGAALRDPVGRIHWAGSDTSLEHDGSMEGAVRSGERAAAEVATALRERGVIPAPATSSG</sequence>
<keyword evidence="7" id="KW-1185">Reference proteome</keyword>
<feature type="binding site" evidence="4">
    <location>
        <position position="380"/>
    </location>
    <ligand>
        <name>substrate</name>
    </ligand>
</feature>
<dbReference type="PROSITE" id="PS51318">
    <property type="entry name" value="TAT"/>
    <property type="match status" value="1"/>
</dbReference>
<dbReference type="InterPro" id="IPR001613">
    <property type="entry name" value="Flavin_amine_oxidase"/>
</dbReference>
<protein>
    <submittedName>
        <fullName evidence="6">FAD-dependent oxidoreductase</fullName>
    </submittedName>
</protein>
<comment type="cofactor">
    <cofactor evidence="1">
        <name>FAD</name>
        <dbReference type="ChEBI" id="CHEBI:57692"/>
    </cofactor>
</comment>
<dbReference type="Pfam" id="PF01593">
    <property type="entry name" value="Amino_oxidase"/>
    <property type="match status" value="1"/>
</dbReference>
<evidence type="ECO:0000256" key="3">
    <source>
        <dbReference type="ARBA" id="ARBA00023002"/>
    </source>
</evidence>
<dbReference type="GO" id="GO:0016491">
    <property type="term" value="F:oxidoreductase activity"/>
    <property type="evidence" value="ECO:0007669"/>
    <property type="project" value="UniProtKB-KW"/>
</dbReference>
<dbReference type="PANTHER" id="PTHR43563:SF1">
    <property type="entry name" value="AMINE OXIDASE [FLAVIN-CONTAINING] B"/>
    <property type="match status" value="1"/>
</dbReference>
<dbReference type="PRINTS" id="PR00757">
    <property type="entry name" value="AMINEOXDASEF"/>
</dbReference>
<dbReference type="AlphaFoldDB" id="A0A9X3X4T4"/>
<evidence type="ECO:0000313" key="7">
    <source>
        <dbReference type="Proteomes" id="UP001151081"/>
    </source>
</evidence>
<reference evidence="6 7" key="1">
    <citation type="submission" date="2021-04" db="EMBL/GenBank/DDBJ databases">
        <title>Genome analysis of Polyangium sp.</title>
        <authorList>
            <person name="Li Y."/>
            <person name="Wang J."/>
        </authorList>
    </citation>
    <scope>NUCLEOTIDE SEQUENCE [LARGE SCALE GENOMIC DNA]</scope>
    <source>
        <strain evidence="6 7">SDU14</strain>
    </source>
</reference>
<dbReference type="Gene3D" id="3.50.50.60">
    <property type="entry name" value="FAD/NAD(P)-binding domain"/>
    <property type="match status" value="1"/>
</dbReference>
<dbReference type="InterPro" id="IPR006311">
    <property type="entry name" value="TAT_signal"/>
</dbReference>
<dbReference type="SUPFAM" id="SSF51905">
    <property type="entry name" value="FAD/NAD(P)-binding domain"/>
    <property type="match status" value="1"/>
</dbReference>
<dbReference type="InterPro" id="IPR036188">
    <property type="entry name" value="FAD/NAD-bd_sf"/>
</dbReference>
<accession>A0A9X3X4T4</accession>
<dbReference type="InterPro" id="IPR050703">
    <property type="entry name" value="Flavin_MAO"/>
</dbReference>
<keyword evidence="3" id="KW-0560">Oxidoreductase</keyword>
<comment type="caution">
    <text evidence="6">The sequence shown here is derived from an EMBL/GenBank/DDBJ whole genome shotgun (WGS) entry which is preliminary data.</text>
</comment>
<organism evidence="6 7">
    <name type="scientific">Polyangium jinanense</name>
    <dbReference type="NCBI Taxonomy" id="2829994"/>
    <lineage>
        <taxon>Bacteria</taxon>
        <taxon>Pseudomonadati</taxon>
        <taxon>Myxococcota</taxon>
        <taxon>Polyangia</taxon>
        <taxon>Polyangiales</taxon>
        <taxon>Polyangiaceae</taxon>
        <taxon>Polyangium</taxon>
    </lineage>
</organism>
<comment type="similarity">
    <text evidence="2">Belongs to the flavin monoamine oxidase family.</text>
</comment>
<feature type="binding site" evidence="4">
    <location>
        <begin position="76"/>
        <end position="77"/>
    </location>
    <ligand>
        <name>FAD</name>
        <dbReference type="ChEBI" id="CHEBI:57692"/>
    </ligand>
</feature>
<dbReference type="SUPFAM" id="SSF54373">
    <property type="entry name" value="FAD-linked reductases, C-terminal domain"/>
    <property type="match status" value="1"/>
</dbReference>
<dbReference type="EMBL" id="JAGTJJ010000007">
    <property type="protein sequence ID" value="MDC3982203.1"/>
    <property type="molecule type" value="Genomic_DNA"/>
</dbReference>
<evidence type="ECO:0000259" key="5">
    <source>
        <dbReference type="Pfam" id="PF01593"/>
    </source>
</evidence>
<dbReference type="Gene3D" id="3.90.660.10">
    <property type="match status" value="1"/>
</dbReference>
<name>A0A9X3X4T4_9BACT</name>
<feature type="domain" description="Amine oxidase" evidence="5">
    <location>
        <begin position="55"/>
        <end position="481"/>
    </location>
</feature>